<dbReference type="InterPro" id="IPR036249">
    <property type="entry name" value="Thioredoxin-like_sf"/>
</dbReference>
<dbReference type="STRING" id="415747.SAMN03097708_00709"/>
<feature type="domain" description="DUF4124" evidence="2">
    <location>
        <begin position="21"/>
        <end position="75"/>
    </location>
</feature>
<evidence type="ECO:0000259" key="1">
    <source>
        <dbReference type="Pfam" id="PF00462"/>
    </source>
</evidence>
<evidence type="ECO:0000313" key="4">
    <source>
        <dbReference type="Proteomes" id="UP000199648"/>
    </source>
</evidence>
<name>A0A1G5PS22_9GAMM</name>
<dbReference type="PANTHER" id="PTHR34386">
    <property type="entry name" value="GLUTAREDOXIN"/>
    <property type="match status" value="1"/>
</dbReference>
<accession>A0A1G5PS22</accession>
<dbReference type="Pfam" id="PF00462">
    <property type="entry name" value="Glutaredoxin"/>
    <property type="match status" value="1"/>
</dbReference>
<dbReference type="Proteomes" id="UP000199648">
    <property type="component" value="Unassembled WGS sequence"/>
</dbReference>
<dbReference type="InterPro" id="IPR002109">
    <property type="entry name" value="Glutaredoxin"/>
</dbReference>
<gene>
    <name evidence="3" type="ORF">SAMN03097708_00709</name>
</gene>
<dbReference type="PROSITE" id="PS51354">
    <property type="entry name" value="GLUTAREDOXIN_2"/>
    <property type="match status" value="1"/>
</dbReference>
<dbReference type="EMBL" id="FMWD01000002">
    <property type="protein sequence ID" value="SCZ52257.1"/>
    <property type="molecule type" value="Genomic_DNA"/>
</dbReference>
<sequence length="162" mass="17368">MDRKLSRRRTGANGGVLVLVLLLASGAAGAGNLYRWTDANGVTHFGDKPGPGASAVEVGPLNGYRAPPVPASSPDPRPEKAVGQPKVVMYGTEWCGICKKARAYLGRNGISYTEYDVEKSARGKRDYRRMNGAGVPIFLVGGQRLNGFSEARFERLLDTGDQ</sequence>
<dbReference type="InterPro" id="IPR051548">
    <property type="entry name" value="Grx-like_ET"/>
</dbReference>
<protein>
    <submittedName>
        <fullName evidence="3">Glutaredoxin</fullName>
    </submittedName>
</protein>
<evidence type="ECO:0000313" key="3">
    <source>
        <dbReference type="EMBL" id="SCZ52257.1"/>
    </source>
</evidence>
<dbReference type="RefSeq" id="WP_175452423.1">
    <property type="nucleotide sequence ID" value="NZ_FMWD01000002.1"/>
</dbReference>
<evidence type="ECO:0000259" key="2">
    <source>
        <dbReference type="Pfam" id="PF13511"/>
    </source>
</evidence>
<proteinExistence type="predicted"/>
<dbReference type="InterPro" id="IPR025392">
    <property type="entry name" value="DUF4124"/>
</dbReference>
<dbReference type="GO" id="GO:0045454">
    <property type="term" value="P:cell redox homeostasis"/>
    <property type="evidence" value="ECO:0007669"/>
    <property type="project" value="TreeGrafter"/>
</dbReference>
<dbReference type="PANTHER" id="PTHR34386:SF1">
    <property type="entry name" value="GLUTAREDOXIN-LIKE PROTEIN NRDH"/>
    <property type="match status" value="1"/>
</dbReference>
<dbReference type="Gene3D" id="3.40.30.10">
    <property type="entry name" value="Glutaredoxin"/>
    <property type="match status" value="1"/>
</dbReference>
<dbReference type="GO" id="GO:0009055">
    <property type="term" value="F:electron transfer activity"/>
    <property type="evidence" value="ECO:0007669"/>
    <property type="project" value="TreeGrafter"/>
</dbReference>
<dbReference type="Pfam" id="PF13511">
    <property type="entry name" value="DUF4124"/>
    <property type="match status" value="1"/>
</dbReference>
<reference evidence="3 4" key="1">
    <citation type="submission" date="2016-10" db="EMBL/GenBank/DDBJ databases">
        <authorList>
            <person name="de Groot N.N."/>
        </authorList>
    </citation>
    <scope>NUCLEOTIDE SEQUENCE [LARGE SCALE GENOMIC DNA]</scope>
    <source>
        <strain evidence="3 4">HLD2</strain>
    </source>
</reference>
<dbReference type="SUPFAM" id="SSF52833">
    <property type="entry name" value="Thioredoxin-like"/>
    <property type="match status" value="1"/>
</dbReference>
<organism evidence="3 4">
    <name type="scientific">Thiohalomonas denitrificans</name>
    <dbReference type="NCBI Taxonomy" id="415747"/>
    <lineage>
        <taxon>Bacteria</taxon>
        <taxon>Pseudomonadati</taxon>
        <taxon>Pseudomonadota</taxon>
        <taxon>Gammaproteobacteria</taxon>
        <taxon>Thiohalomonadales</taxon>
        <taxon>Thiohalomonadaceae</taxon>
        <taxon>Thiohalomonas</taxon>
    </lineage>
</organism>
<dbReference type="AlphaFoldDB" id="A0A1G5PS22"/>
<keyword evidence="4" id="KW-1185">Reference proteome</keyword>
<dbReference type="CDD" id="cd02976">
    <property type="entry name" value="NrdH"/>
    <property type="match status" value="1"/>
</dbReference>
<feature type="domain" description="Glutaredoxin" evidence="1">
    <location>
        <begin position="87"/>
        <end position="143"/>
    </location>
</feature>